<dbReference type="EMBL" id="CACVKT020001389">
    <property type="protein sequence ID" value="CAC5367823.1"/>
    <property type="molecule type" value="Genomic_DNA"/>
</dbReference>
<sequence>MENTLICRLCGNEIHLSGKWEAFVRNKPVNIDSAFQTLPEKITTHSMVDFFKMLKLYKICKGNNQFTDVCRDTNEYGLAVFFSSDGLVKAREEESVYGKTIRTESCEILTCTEDCCGVCKLYRSDLVQKRSRIARSPKSFMNLKYLTSQQLKEKYDHQRVEIKILKRKIGHLEERVEDSCIENRIHLDTDLGQSFLDIIQNNEKSALEYFESGSPQHVLWKQQKLAAESKHMRQMRWHPTLIRWCIALHSKSPAAYKMIKDSKFLVLPHECTLRDYTQFTTPGCGSNPEVLLRIVQEHLNEVPDFKRNVSLLFGEVKIKSGLVYCSETGNLIGFCDIGSYNGQSLQWTQIVRLVENDLQGLGLRLLPRITVEHLYLTPILRMRVKLAVQKVDTFFDCLNVRNITEGLHTKKPALLPYRDVQDWRFEWLEKDFIGWLDQWEASCQQQQDLTQKEKNKLCLSRETLEGFRITVKSFVSLAKELLPLDDVKFLVSHKFNQDPLEAYFSKQRGMGGRCDNPTVQDFQRNALALHVTGSPTVMASARGNCQLGEMRDFQNNPIPRRKRHSR</sequence>
<dbReference type="OrthoDB" id="2441813at2759"/>
<keyword evidence="4" id="KW-0808">Transferase</keyword>
<gene>
    <name evidence="4" type="ORF">MCOR_7589</name>
</gene>
<feature type="domain" description="Transposable element P transposase-like RNase H" evidence="2">
    <location>
        <begin position="284"/>
        <end position="341"/>
    </location>
</feature>
<evidence type="ECO:0000259" key="2">
    <source>
        <dbReference type="Pfam" id="PF21787"/>
    </source>
</evidence>
<dbReference type="Proteomes" id="UP000507470">
    <property type="component" value="Unassembled WGS sequence"/>
</dbReference>
<evidence type="ECO:0000313" key="5">
    <source>
        <dbReference type="Proteomes" id="UP000507470"/>
    </source>
</evidence>
<dbReference type="InterPro" id="IPR048365">
    <property type="entry name" value="TNP-like_RNaseH_N"/>
</dbReference>
<feature type="coiled-coil region" evidence="1">
    <location>
        <begin position="148"/>
        <end position="175"/>
    </location>
</feature>
<reference evidence="4 5" key="1">
    <citation type="submission" date="2020-06" db="EMBL/GenBank/DDBJ databases">
        <authorList>
            <person name="Li R."/>
            <person name="Bekaert M."/>
        </authorList>
    </citation>
    <scope>NUCLEOTIDE SEQUENCE [LARGE SCALE GENOMIC DNA]</scope>
    <source>
        <strain evidence="5">wild</strain>
    </source>
</reference>
<dbReference type="AlphaFoldDB" id="A0A6J8AGN6"/>
<dbReference type="Pfam" id="PF21789">
    <property type="entry name" value="TNP-like_RNaseH_C"/>
    <property type="match status" value="1"/>
</dbReference>
<keyword evidence="1" id="KW-0175">Coiled coil</keyword>
<evidence type="ECO:0000256" key="1">
    <source>
        <dbReference type="SAM" id="Coils"/>
    </source>
</evidence>
<protein>
    <submittedName>
        <fullName evidence="4">THAP9</fullName>
        <ecNumber evidence="4">2.7.7.-</ecNumber>
    </submittedName>
</protein>
<evidence type="ECO:0000313" key="4">
    <source>
        <dbReference type="EMBL" id="CAC5367823.1"/>
    </source>
</evidence>
<dbReference type="InterPro" id="IPR048367">
    <property type="entry name" value="TNP-like_RNaseH_C"/>
</dbReference>
<keyword evidence="5" id="KW-1185">Reference proteome</keyword>
<keyword evidence="4" id="KW-0548">Nucleotidyltransferase</keyword>
<dbReference type="Pfam" id="PF21787">
    <property type="entry name" value="TNP-like_RNaseH_N"/>
    <property type="match status" value="1"/>
</dbReference>
<dbReference type="EC" id="2.7.7.-" evidence="4"/>
<evidence type="ECO:0000259" key="3">
    <source>
        <dbReference type="Pfam" id="PF21789"/>
    </source>
</evidence>
<dbReference type="GO" id="GO:0016779">
    <property type="term" value="F:nucleotidyltransferase activity"/>
    <property type="evidence" value="ECO:0007669"/>
    <property type="project" value="UniProtKB-KW"/>
</dbReference>
<feature type="domain" description="Transposable element P transposase-like RNase H C-terminal" evidence="3">
    <location>
        <begin position="493"/>
        <end position="523"/>
    </location>
</feature>
<proteinExistence type="predicted"/>
<organism evidence="4 5">
    <name type="scientific">Mytilus coruscus</name>
    <name type="common">Sea mussel</name>
    <dbReference type="NCBI Taxonomy" id="42192"/>
    <lineage>
        <taxon>Eukaryota</taxon>
        <taxon>Metazoa</taxon>
        <taxon>Spiralia</taxon>
        <taxon>Lophotrochozoa</taxon>
        <taxon>Mollusca</taxon>
        <taxon>Bivalvia</taxon>
        <taxon>Autobranchia</taxon>
        <taxon>Pteriomorphia</taxon>
        <taxon>Mytilida</taxon>
        <taxon>Mytiloidea</taxon>
        <taxon>Mytilidae</taxon>
        <taxon>Mytilinae</taxon>
        <taxon>Mytilus</taxon>
    </lineage>
</organism>
<name>A0A6J8AGN6_MYTCO</name>
<accession>A0A6J8AGN6</accession>